<dbReference type="EMBL" id="OUUY01000075">
    <property type="protein sequence ID" value="SPQ00634.1"/>
    <property type="molecule type" value="Genomic_DNA"/>
</dbReference>
<name>A0A2U3QGS5_9BACT</name>
<keyword evidence="4" id="KW-0418">Kinase</keyword>
<dbReference type="OrthoDB" id="9804504at2"/>
<dbReference type="InterPro" id="IPR059117">
    <property type="entry name" value="APS_kinase_dom"/>
</dbReference>
<keyword evidence="5" id="KW-1185">Reference proteome</keyword>
<evidence type="ECO:0000259" key="3">
    <source>
        <dbReference type="Pfam" id="PF01583"/>
    </source>
</evidence>
<dbReference type="GO" id="GO:0005737">
    <property type="term" value="C:cytoplasm"/>
    <property type="evidence" value="ECO:0007669"/>
    <property type="project" value="TreeGrafter"/>
</dbReference>
<protein>
    <submittedName>
        <fullName evidence="4">Adenylylsulfate kinase</fullName>
        <ecNumber evidence="4">2.7.1.25</ecNumber>
    </submittedName>
</protein>
<sequence>MSGIAVWITGLPGSGKSSITDALKERHPEFIALRMDEVRKIITPSPTYSDAERDIVYRCLVLLATNLTEAGHNVIIDATGNLRKWRELARSVIHSLVEVYLKCDIEECRKREARRQDPRGAPRDIYKKGESGWPVPGMNVPYEEPISPEIIIETSSTSVEAATNIISEHIKKLLR</sequence>
<proteinExistence type="predicted"/>
<gene>
    <name evidence="4" type="ORF">NBG4_30028</name>
</gene>
<dbReference type="Pfam" id="PF01583">
    <property type="entry name" value="APS_kinase"/>
    <property type="match status" value="1"/>
</dbReference>
<feature type="region of interest" description="Disordered" evidence="2">
    <location>
        <begin position="111"/>
        <end position="130"/>
    </location>
</feature>
<dbReference type="PANTHER" id="PTHR42700">
    <property type="entry name" value="SULFATE ADENYLYLTRANSFERASE"/>
    <property type="match status" value="1"/>
</dbReference>
<dbReference type="PANTHER" id="PTHR42700:SF1">
    <property type="entry name" value="SULFATE ADENYLYLTRANSFERASE"/>
    <property type="match status" value="1"/>
</dbReference>
<organism evidence="4 5">
    <name type="scientific">Candidatus Sulfobium mesophilum</name>
    <dbReference type="NCBI Taxonomy" id="2016548"/>
    <lineage>
        <taxon>Bacteria</taxon>
        <taxon>Pseudomonadati</taxon>
        <taxon>Nitrospirota</taxon>
        <taxon>Nitrospiria</taxon>
        <taxon>Nitrospirales</taxon>
        <taxon>Nitrospiraceae</taxon>
        <taxon>Candidatus Sulfobium</taxon>
    </lineage>
</organism>
<accession>A0A2U3QGS5</accession>
<dbReference type="AlphaFoldDB" id="A0A2U3QGS5"/>
<evidence type="ECO:0000313" key="5">
    <source>
        <dbReference type="Proteomes" id="UP000245125"/>
    </source>
</evidence>
<dbReference type="GO" id="GO:0010134">
    <property type="term" value="P:sulfate assimilation via adenylyl sulfate reduction"/>
    <property type="evidence" value="ECO:0007669"/>
    <property type="project" value="TreeGrafter"/>
</dbReference>
<dbReference type="GO" id="GO:0004020">
    <property type="term" value="F:adenylylsulfate kinase activity"/>
    <property type="evidence" value="ECO:0007669"/>
    <property type="project" value="UniProtKB-EC"/>
</dbReference>
<evidence type="ECO:0000313" key="4">
    <source>
        <dbReference type="EMBL" id="SPQ00634.1"/>
    </source>
</evidence>
<dbReference type="InterPro" id="IPR027417">
    <property type="entry name" value="P-loop_NTPase"/>
</dbReference>
<reference evidence="5" key="1">
    <citation type="submission" date="2018-03" db="EMBL/GenBank/DDBJ databases">
        <authorList>
            <person name="Zecchin S."/>
        </authorList>
    </citation>
    <scope>NUCLEOTIDE SEQUENCE [LARGE SCALE GENOMIC DNA]</scope>
</reference>
<feature type="domain" description="APS kinase" evidence="3">
    <location>
        <begin position="3"/>
        <end position="152"/>
    </location>
</feature>
<dbReference type="GO" id="GO:0019379">
    <property type="term" value="P:sulfate assimilation, phosphoadenylyl sulfate reduction by phosphoadenylyl-sulfate reductase (thioredoxin)"/>
    <property type="evidence" value="ECO:0007669"/>
    <property type="project" value="TreeGrafter"/>
</dbReference>
<evidence type="ECO:0000256" key="2">
    <source>
        <dbReference type="SAM" id="MobiDB-lite"/>
    </source>
</evidence>
<dbReference type="EC" id="2.7.1.25" evidence="4"/>
<keyword evidence="1 4" id="KW-0808">Transferase</keyword>
<dbReference type="Gene3D" id="3.40.50.300">
    <property type="entry name" value="P-loop containing nucleotide triphosphate hydrolases"/>
    <property type="match status" value="1"/>
</dbReference>
<dbReference type="Proteomes" id="UP000245125">
    <property type="component" value="Unassembled WGS sequence"/>
</dbReference>
<dbReference type="InterPro" id="IPR050512">
    <property type="entry name" value="Sulf_AdTrans/APS_kinase"/>
</dbReference>
<evidence type="ECO:0000256" key="1">
    <source>
        <dbReference type="ARBA" id="ARBA00022679"/>
    </source>
</evidence>
<dbReference type="SUPFAM" id="SSF52540">
    <property type="entry name" value="P-loop containing nucleoside triphosphate hydrolases"/>
    <property type="match status" value="1"/>
</dbReference>
<dbReference type="GO" id="GO:0004781">
    <property type="term" value="F:sulfate adenylyltransferase (ATP) activity"/>
    <property type="evidence" value="ECO:0007669"/>
    <property type="project" value="TreeGrafter"/>
</dbReference>